<evidence type="ECO:0000259" key="5">
    <source>
        <dbReference type="PROSITE" id="PS50118"/>
    </source>
</evidence>
<evidence type="ECO:0000256" key="2">
    <source>
        <dbReference type="ARBA" id="ARBA00023242"/>
    </source>
</evidence>
<dbReference type="InterPro" id="IPR051356">
    <property type="entry name" value="SOX/SOX-like_TF"/>
</dbReference>
<dbReference type="PANTHER" id="PTHR45789:SF2">
    <property type="entry name" value="FI18025P1"/>
    <property type="match status" value="1"/>
</dbReference>
<dbReference type="InterPro" id="IPR036910">
    <property type="entry name" value="HMG_box_dom_sf"/>
</dbReference>
<feature type="compositionally biased region" description="Low complexity" evidence="4">
    <location>
        <begin position="11"/>
        <end position="35"/>
    </location>
</feature>
<dbReference type="Proteomes" id="UP000789706">
    <property type="component" value="Unassembled WGS sequence"/>
</dbReference>
<organism evidence="6 7">
    <name type="scientific">Diversispora eburnea</name>
    <dbReference type="NCBI Taxonomy" id="1213867"/>
    <lineage>
        <taxon>Eukaryota</taxon>
        <taxon>Fungi</taxon>
        <taxon>Fungi incertae sedis</taxon>
        <taxon>Mucoromycota</taxon>
        <taxon>Glomeromycotina</taxon>
        <taxon>Glomeromycetes</taxon>
        <taxon>Diversisporales</taxon>
        <taxon>Diversisporaceae</taxon>
        <taxon>Diversispora</taxon>
    </lineage>
</organism>
<feature type="region of interest" description="Disordered" evidence="4">
    <location>
        <begin position="1"/>
        <end position="49"/>
    </location>
</feature>
<dbReference type="CDD" id="cd01389">
    <property type="entry name" value="HMG-box_ROX1-like"/>
    <property type="match status" value="1"/>
</dbReference>
<evidence type="ECO:0000313" key="7">
    <source>
        <dbReference type="Proteomes" id="UP000789706"/>
    </source>
</evidence>
<dbReference type="InterPro" id="IPR009071">
    <property type="entry name" value="HMG_box_dom"/>
</dbReference>
<comment type="caution">
    <text evidence="6">The sequence shown here is derived from an EMBL/GenBank/DDBJ whole genome shotgun (WGS) entry which is preliminary data.</text>
</comment>
<dbReference type="EMBL" id="CAJVPK010000787">
    <property type="protein sequence ID" value="CAG8549262.1"/>
    <property type="molecule type" value="Genomic_DNA"/>
</dbReference>
<reference evidence="6" key="1">
    <citation type="submission" date="2021-06" db="EMBL/GenBank/DDBJ databases">
        <authorList>
            <person name="Kallberg Y."/>
            <person name="Tangrot J."/>
            <person name="Rosling A."/>
        </authorList>
    </citation>
    <scope>NUCLEOTIDE SEQUENCE</scope>
    <source>
        <strain evidence="6">AZ414A</strain>
    </source>
</reference>
<evidence type="ECO:0000256" key="4">
    <source>
        <dbReference type="SAM" id="MobiDB-lite"/>
    </source>
</evidence>
<accession>A0A9N9FQF6</accession>
<feature type="region of interest" description="Disordered" evidence="4">
    <location>
        <begin position="135"/>
        <end position="156"/>
    </location>
</feature>
<keyword evidence="2 3" id="KW-0539">Nucleus</keyword>
<protein>
    <submittedName>
        <fullName evidence="6">3990_t:CDS:1</fullName>
    </submittedName>
</protein>
<dbReference type="PANTHER" id="PTHR45789">
    <property type="entry name" value="FI18025P1"/>
    <property type="match status" value="1"/>
</dbReference>
<keyword evidence="7" id="KW-1185">Reference proteome</keyword>
<evidence type="ECO:0000313" key="6">
    <source>
        <dbReference type="EMBL" id="CAG8549262.1"/>
    </source>
</evidence>
<dbReference type="Pfam" id="PF00505">
    <property type="entry name" value="HMG_box"/>
    <property type="match status" value="1"/>
</dbReference>
<sequence length="255" mass="29061">MSGSSTPFVESSGSKLLSNRSSLKSTKNCSSSSSSWRKRKNNGHIPRPKNCFMAYREQIQHKVLEENPGMNNKLVSVIAAKMWNEESEEVKQFWREHSKILTHDNNTTNITSAFGNRTPPSLLWNHYRSSSADSIGSWTSDSSAPSTPPYIESNSPPLLSTNTCPSFKTSNYHHPLPHNYYHNSRDFLEHEEWISSYEGDLFNTLLPAMEFDQSMQIDNSTHTATTDIIRRYYLPKDTKNQIPYVLDPHTVALKS</sequence>
<dbReference type="GO" id="GO:0005634">
    <property type="term" value="C:nucleus"/>
    <property type="evidence" value="ECO:0007669"/>
    <property type="project" value="UniProtKB-UniRule"/>
</dbReference>
<dbReference type="SUPFAM" id="SSF47095">
    <property type="entry name" value="HMG-box"/>
    <property type="match status" value="1"/>
</dbReference>
<keyword evidence="1 3" id="KW-0238">DNA-binding</keyword>
<dbReference type="PROSITE" id="PS50118">
    <property type="entry name" value="HMG_BOX_2"/>
    <property type="match status" value="1"/>
</dbReference>
<proteinExistence type="predicted"/>
<evidence type="ECO:0000256" key="3">
    <source>
        <dbReference type="PROSITE-ProRule" id="PRU00267"/>
    </source>
</evidence>
<evidence type="ECO:0000256" key="1">
    <source>
        <dbReference type="ARBA" id="ARBA00023125"/>
    </source>
</evidence>
<feature type="DNA-binding region" description="HMG box" evidence="3">
    <location>
        <begin position="45"/>
        <end position="99"/>
    </location>
</feature>
<feature type="domain" description="HMG box" evidence="5">
    <location>
        <begin position="45"/>
        <end position="99"/>
    </location>
</feature>
<dbReference type="GO" id="GO:0000981">
    <property type="term" value="F:DNA-binding transcription factor activity, RNA polymerase II-specific"/>
    <property type="evidence" value="ECO:0007669"/>
    <property type="project" value="TreeGrafter"/>
</dbReference>
<dbReference type="Gene3D" id="1.10.30.10">
    <property type="entry name" value="High mobility group box domain"/>
    <property type="match status" value="1"/>
</dbReference>
<dbReference type="GO" id="GO:0000978">
    <property type="term" value="F:RNA polymerase II cis-regulatory region sequence-specific DNA binding"/>
    <property type="evidence" value="ECO:0007669"/>
    <property type="project" value="TreeGrafter"/>
</dbReference>
<name>A0A9N9FQF6_9GLOM</name>
<dbReference type="SMART" id="SM00398">
    <property type="entry name" value="HMG"/>
    <property type="match status" value="1"/>
</dbReference>
<dbReference type="OrthoDB" id="6247875at2759"/>
<feature type="compositionally biased region" description="Polar residues" evidence="4">
    <location>
        <begin position="135"/>
        <end position="145"/>
    </location>
</feature>
<gene>
    <name evidence="6" type="ORF">DEBURN_LOCUS7016</name>
</gene>
<dbReference type="AlphaFoldDB" id="A0A9N9FQF6"/>